<evidence type="ECO:0000259" key="4">
    <source>
        <dbReference type="Pfam" id="PF13435"/>
    </source>
</evidence>
<dbReference type="InterPro" id="IPR051829">
    <property type="entry name" value="Multiheme_Cytochr_ET"/>
</dbReference>
<accession>A0AA37RT12</accession>
<comment type="caution">
    <text evidence="5">The sequence shown here is derived from an EMBL/GenBank/DDBJ whole genome shotgun (WGS) entry which is preliminary data.</text>
</comment>
<feature type="chain" id="PRO_5041336527" evidence="2">
    <location>
        <begin position="20"/>
        <end position="568"/>
    </location>
</feature>
<dbReference type="Gene3D" id="3.90.10.10">
    <property type="entry name" value="Cytochrome C3"/>
    <property type="match status" value="1"/>
</dbReference>
<reference evidence="5" key="1">
    <citation type="journal article" date="2014" name="Int. J. Syst. Evol. Microbiol.">
        <title>Complete genome sequence of Corynebacterium casei LMG S-19264T (=DSM 44701T), isolated from a smear-ripened cheese.</title>
        <authorList>
            <consortium name="US DOE Joint Genome Institute (JGI-PGF)"/>
            <person name="Walter F."/>
            <person name="Albersmeier A."/>
            <person name="Kalinowski J."/>
            <person name="Ruckert C."/>
        </authorList>
    </citation>
    <scope>NUCLEOTIDE SEQUENCE</scope>
    <source>
        <strain evidence="5">NBRC 101628</strain>
    </source>
</reference>
<dbReference type="PANTHER" id="PTHR35038:SF8">
    <property type="entry name" value="C-TYPE POLYHEME CYTOCHROME OMCC"/>
    <property type="match status" value="1"/>
</dbReference>
<evidence type="ECO:0000256" key="1">
    <source>
        <dbReference type="ARBA" id="ARBA00022729"/>
    </source>
</evidence>
<evidence type="ECO:0000256" key="2">
    <source>
        <dbReference type="SAM" id="SignalP"/>
    </source>
</evidence>
<dbReference type="CDD" id="cd08168">
    <property type="entry name" value="Cytochrom_C3"/>
    <property type="match status" value="1"/>
</dbReference>
<evidence type="ECO:0000313" key="5">
    <source>
        <dbReference type="EMBL" id="GLP94791.1"/>
    </source>
</evidence>
<proteinExistence type="predicted"/>
<dbReference type="Gene3D" id="2.60.40.2810">
    <property type="match status" value="1"/>
</dbReference>
<dbReference type="Pfam" id="PF13435">
    <property type="entry name" value="Cytochrome_C554"/>
    <property type="match status" value="1"/>
</dbReference>
<dbReference type="Gene3D" id="1.10.1130.10">
    <property type="entry name" value="Flavocytochrome C3, Chain A"/>
    <property type="match status" value="1"/>
</dbReference>
<keyword evidence="1 2" id="KW-0732">Signal</keyword>
<name>A0AA37RT12_9GAMM</name>
<keyword evidence="6" id="KW-1185">Reference proteome</keyword>
<dbReference type="Proteomes" id="UP001161422">
    <property type="component" value="Unassembled WGS sequence"/>
</dbReference>
<reference evidence="5" key="2">
    <citation type="submission" date="2023-01" db="EMBL/GenBank/DDBJ databases">
        <title>Draft genome sequence of Paraferrimonas sedimenticola strain NBRC 101628.</title>
        <authorList>
            <person name="Sun Q."/>
            <person name="Mori K."/>
        </authorList>
    </citation>
    <scope>NUCLEOTIDE SEQUENCE</scope>
    <source>
        <strain evidence="5">NBRC 101628</strain>
    </source>
</reference>
<dbReference type="AlphaFoldDB" id="A0AA37RT12"/>
<gene>
    <name evidence="5" type="ORF">GCM10007895_00970</name>
</gene>
<dbReference type="SUPFAM" id="SSF48695">
    <property type="entry name" value="Multiheme cytochromes"/>
    <property type="match status" value="2"/>
</dbReference>
<feature type="domain" description="Doubled CXXCH motif" evidence="3">
    <location>
        <begin position="435"/>
        <end position="474"/>
    </location>
</feature>
<dbReference type="PROSITE" id="PS51257">
    <property type="entry name" value="PROKAR_LIPOPROTEIN"/>
    <property type="match status" value="1"/>
</dbReference>
<organism evidence="5 6">
    <name type="scientific">Paraferrimonas sedimenticola</name>
    <dbReference type="NCBI Taxonomy" id="375674"/>
    <lineage>
        <taxon>Bacteria</taxon>
        <taxon>Pseudomonadati</taxon>
        <taxon>Pseudomonadota</taxon>
        <taxon>Gammaproteobacteria</taxon>
        <taxon>Alteromonadales</taxon>
        <taxon>Ferrimonadaceae</taxon>
        <taxon>Paraferrimonas</taxon>
    </lineage>
</organism>
<evidence type="ECO:0000259" key="3">
    <source>
        <dbReference type="Pfam" id="PF09699"/>
    </source>
</evidence>
<dbReference type="InterPro" id="IPR036280">
    <property type="entry name" value="Multihaem_cyt_sf"/>
</dbReference>
<evidence type="ECO:0000313" key="6">
    <source>
        <dbReference type="Proteomes" id="UP001161422"/>
    </source>
</evidence>
<feature type="signal peptide" evidence="2">
    <location>
        <begin position="1"/>
        <end position="19"/>
    </location>
</feature>
<dbReference type="PANTHER" id="PTHR35038">
    <property type="entry name" value="DISSIMILATORY SULFITE REDUCTASE SIRA"/>
    <property type="match status" value="1"/>
</dbReference>
<sequence length="568" mass="60875">MKTTHKAKLLAMVVAAALAGCSSDDPKDVTPEVPEVPQNNAPVAGEVAQATIVNQVITLDVVAVASDADGDEVSLVADSVSASVGDAVYYGGKISYFAPLGTDGEVTVSYTLTDGTDETAATATVTVEDKTMSVEYMGSQSCLGCHADHASFLETGHNFKINKVENDQAPKYPFSNIDGRLEQLVERLESGDSFIENILQPSSYADVTYVIGGYHWKNRWADADGYVHAGTGTQFNLQAEEGAADQWGNYKSGQVFKDGERLKDGYTYGCGGCHNTGYKRYDEELNPNRQWDLVGTGGTWELSGVQCEACHGAGNEHVDTMVAISNTPHVLDSELLRITRKATPRTAEALAADDMAFGQAVHCAECHTRDGERKYDSETGEYKTPYNKAFPEGSTYGGRIVGNNKGYGLGKHHQTIDELVGVNPATGEEMGKHFQAGLDCSSCHNPHKSTVNRDKPGHDGALKSVCTDCHTDQAPSGATHAALDCTSCHMPGTAKSAIYEDFTPMMGGGEESVRLGDVKGHIFKIDLSKSSAELEMDGFVYPAISRDQACGACHSESFREMTKSTVIH</sequence>
<feature type="domain" description="Cytochrome c-552/4" evidence="4">
    <location>
        <begin position="265"/>
        <end position="312"/>
    </location>
</feature>
<dbReference type="EMBL" id="BSNC01000001">
    <property type="protein sequence ID" value="GLP94791.1"/>
    <property type="molecule type" value="Genomic_DNA"/>
</dbReference>
<dbReference type="InterPro" id="IPR023155">
    <property type="entry name" value="Cyt_c-552/4"/>
</dbReference>
<dbReference type="InterPro" id="IPR010177">
    <property type="entry name" value="Paired_CXXCH_1"/>
</dbReference>
<dbReference type="Pfam" id="PF17963">
    <property type="entry name" value="Big_9"/>
    <property type="match status" value="1"/>
</dbReference>
<dbReference type="Pfam" id="PF09699">
    <property type="entry name" value="Paired_CXXCH_1"/>
    <property type="match status" value="1"/>
</dbReference>
<protein>
    <submittedName>
        <fullName evidence="5">Uncharacterized protein</fullName>
    </submittedName>
</protein>